<dbReference type="EnsemblProtists" id="PYU1_T013034">
    <property type="protein sequence ID" value="PYU1_T013034"/>
    <property type="gene ID" value="PYU1_G013007"/>
</dbReference>
<reference evidence="1" key="3">
    <citation type="submission" date="2015-02" db="UniProtKB">
        <authorList>
            <consortium name="EnsemblProtists"/>
        </authorList>
    </citation>
    <scope>IDENTIFICATION</scope>
    <source>
        <strain evidence="1">DAOM BR144</strain>
    </source>
</reference>
<dbReference type="eggNOG" id="KOG0192">
    <property type="taxonomic scope" value="Eukaryota"/>
</dbReference>
<keyword evidence="2" id="KW-1185">Reference proteome</keyword>
<dbReference type="InParanoid" id="K3X735"/>
<name>K3X735_GLOUD</name>
<accession>K3X735</accession>
<dbReference type="VEuPathDB" id="FungiDB:PYU1_G013007"/>
<reference evidence="2" key="2">
    <citation type="submission" date="2010-04" db="EMBL/GenBank/DDBJ databases">
        <authorList>
            <person name="Buell R."/>
            <person name="Hamilton J."/>
            <person name="Hostetler J."/>
        </authorList>
    </citation>
    <scope>NUCLEOTIDE SEQUENCE [LARGE SCALE GENOMIC DNA]</scope>
    <source>
        <strain evidence="2">DAOM:BR144</strain>
    </source>
</reference>
<dbReference type="AlphaFoldDB" id="K3X735"/>
<evidence type="ECO:0000313" key="2">
    <source>
        <dbReference type="Proteomes" id="UP000019132"/>
    </source>
</evidence>
<dbReference type="Proteomes" id="UP000019132">
    <property type="component" value="Unassembled WGS sequence"/>
</dbReference>
<dbReference type="STRING" id="431595.K3X735"/>
<evidence type="ECO:0000313" key="1">
    <source>
        <dbReference type="EnsemblProtists" id="PYU1_T013034"/>
    </source>
</evidence>
<proteinExistence type="predicted"/>
<sequence>MIDVPAQLHRLQQQAALVAEKVLLLNLPALLSRRISEKQLQWKNLSGVLQRALLWDTGLVLTDEGKLVQVYVPCGKSMGQIFLPRQVFDPATCDVGACHSNGTAHATTTTTAYIASQNCSRKAIESAAQCAIEDAVTGISNNSALWAEDGSNMATVPDIRIYQSIMSAASNATASMSTTALTNESSAVLYTIHEQQRTLTSTEDCPTQSFFIAPCVQRTSANHNEWCAPERGGFVDLWLDAEFASSKGETGAGVSSLSLIILVVLVVATMFDADARDFER</sequence>
<dbReference type="HOGENOM" id="CLU_046069_2_0_1"/>
<organism evidence="1 2">
    <name type="scientific">Globisporangium ultimum (strain ATCC 200006 / CBS 805.95 / DAOM BR144)</name>
    <name type="common">Pythium ultimum</name>
    <dbReference type="NCBI Taxonomy" id="431595"/>
    <lineage>
        <taxon>Eukaryota</taxon>
        <taxon>Sar</taxon>
        <taxon>Stramenopiles</taxon>
        <taxon>Oomycota</taxon>
        <taxon>Peronosporomycetes</taxon>
        <taxon>Pythiales</taxon>
        <taxon>Pythiaceae</taxon>
        <taxon>Globisporangium</taxon>
    </lineage>
</organism>
<dbReference type="EMBL" id="GL376570">
    <property type="status" value="NOT_ANNOTATED_CDS"/>
    <property type="molecule type" value="Genomic_DNA"/>
</dbReference>
<protein>
    <submittedName>
        <fullName evidence="1">Uncharacterized protein</fullName>
    </submittedName>
</protein>
<reference evidence="2" key="1">
    <citation type="journal article" date="2010" name="Genome Biol.">
        <title>Genome sequence of the necrotrophic plant pathogen Pythium ultimum reveals original pathogenicity mechanisms and effector repertoire.</title>
        <authorList>
            <person name="Levesque C.A."/>
            <person name="Brouwer H."/>
            <person name="Cano L."/>
            <person name="Hamilton J.P."/>
            <person name="Holt C."/>
            <person name="Huitema E."/>
            <person name="Raffaele S."/>
            <person name="Robideau G.P."/>
            <person name="Thines M."/>
            <person name="Win J."/>
            <person name="Zerillo M.M."/>
            <person name="Beakes G.W."/>
            <person name="Boore J.L."/>
            <person name="Busam D."/>
            <person name="Dumas B."/>
            <person name="Ferriera S."/>
            <person name="Fuerstenberg S.I."/>
            <person name="Gachon C.M."/>
            <person name="Gaulin E."/>
            <person name="Govers F."/>
            <person name="Grenville-Briggs L."/>
            <person name="Horner N."/>
            <person name="Hostetler J."/>
            <person name="Jiang R.H."/>
            <person name="Johnson J."/>
            <person name="Krajaejun T."/>
            <person name="Lin H."/>
            <person name="Meijer H.J."/>
            <person name="Moore B."/>
            <person name="Morris P."/>
            <person name="Phuntmart V."/>
            <person name="Puiu D."/>
            <person name="Shetty J."/>
            <person name="Stajich J.E."/>
            <person name="Tripathy S."/>
            <person name="Wawra S."/>
            <person name="van West P."/>
            <person name="Whitty B.R."/>
            <person name="Coutinho P.M."/>
            <person name="Henrissat B."/>
            <person name="Martin F."/>
            <person name="Thomas P.D."/>
            <person name="Tyler B.M."/>
            <person name="De Vries R.P."/>
            <person name="Kamoun S."/>
            <person name="Yandell M."/>
            <person name="Tisserat N."/>
            <person name="Buell C.R."/>
        </authorList>
    </citation>
    <scope>NUCLEOTIDE SEQUENCE</scope>
    <source>
        <strain evidence="2">DAOM:BR144</strain>
    </source>
</reference>